<feature type="compositionally biased region" description="Acidic residues" evidence="1">
    <location>
        <begin position="354"/>
        <end position="380"/>
    </location>
</feature>
<evidence type="ECO:0000256" key="1">
    <source>
        <dbReference type="SAM" id="MobiDB-lite"/>
    </source>
</evidence>
<sequence>MSDSPTKSEEEITRLAIQSLLEDARKFQRQRSIDHKATRMKPNLQMNKNFLKRLLQNHEYSNGRRMAQRDSSIRGSKVEESEAMDNVTAKQPSRHPEPQSVEKGDEPKGSTGNGATVEQEASKASCKETATTYSVDDKDDILISLEKAIKGEPEEDDYDEQVDLQLSVEDDAEESVEKSSPTREVDNMHHDETTQDISTQVKKFYNERTGDDKIIDLSEEDKAASSADTDEQKDGLCNPTEAKKDEEDTGDLQPSSIIIPEETRNTEALSTLVKNFYNDSTGDDKIIDLSEDDKATSSADTEEKKDGFFNPTEAKKDEEDTGVAIQPSSIVVPERTRSTEYSLKDKSSKRKIDEDDDNDDDDDDDDDNLVIEISDSDSDSETYNVTDIKRARTSPSEN</sequence>
<dbReference type="RefSeq" id="XP_017785955.1">
    <property type="nucleotide sequence ID" value="XM_017930466.1"/>
</dbReference>
<feature type="compositionally biased region" description="Basic and acidic residues" evidence="1">
    <location>
        <begin position="204"/>
        <end position="223"/>
    </location>
</feature>
<feature type="compositionally biased region" description="Basic and acidic residues" evidence="1">
    <location>
        <begin position="175"/>
        <end position="193"/>
    </location>
</feature>
<dbReference type="GeneID" id="108569074"/>
<dbReference type="RefSeq" id="XP_017785956.1">
    <property type="nucleotide sequence ID" value="XM_017930467.1"/>
</dbReference>
<feature type="region of interest" description="Disordered" evidence="1">
    <location>
        <begin position="57"/>
        <end position="398"/>
    </location>
</feature>
<evidence type="ECO:0000313" key="4">
    <source>
        <dbReference type="RefSeq" id="XP_017785956.1"/>
    </source>
</evidence>
<accession>A0ABM1NGK5</accession>
<protein>
    <submittedName>
        <fullName evidence="3 4">Serine-aspartate repeat-containing protein C-like isoform X1</fullName>
    </submittedName>
</protein>
<name>A0ABM1NGK5_NICVS</name>
<evidence type="ECO:0000313" key="3">
    <source>
        <dbReference type="RefSeq" id="XP_017785955.1"/>
    </source>
</evidence>
<feature type="compositionally biased region" description="Basic and acidic residues" evidence="1">
    <location>
        <begin position="67"/>
        <end position="80"/>
    </location>
</feature>
<feature type="compositionally biased region" description="Basic and acidic residues" evidence="1">
    <location>
        <begin position="334"/>
        <end position="353"/>
    </location>
</feature>
<feature type="compositionally biased region" description="Polar residues" evidence="1">
    <location>
        <begin position="266"/>
        <end position="280"/>
    </location>
</feature>
<dbReference type="Proteomes" id="UP000695000">
    <property type="component" value="Unplaced"/>
</dbReference>
<feature type="compositionally biased region" description="Acidic residues" evidence="1">
    <location>
        <begin position="153"/>
        <end position="174"/>
    </location>
</feature>
<gene>
    <name evidence="3 4" type="primary">LOC108569074</name>
</gene>
<proteinExistence type="predicted"/>
<keyword evidence="2" id="KW-1185">Reference proteome</keyword>
<feature type="compositionally biased region" description="Basic and acidic residues" evidence="1">
    <location>
        <begin position="94"/>
        <end position="108"/>
    </location>
</feature>
<feature type="compositionally biased region" description="Basic and acidic residues" evidence="1">
    <location>
        <begin position="282"/>
        <end position="318"/>
    </location>
</feature>
<evidence type="ECO:0000313" key="2">
    <source>
        <dbReference type="Proteomes" id="UP000695000"/>
    </source>
</evidence>
<reference evidence="3 4" key="1">
    <citation type="submission" date="2025-05" db="UniProtKB">
        <authorList>
            <consortium name="RefSeq"/>
        </authorList>
    </citation>
    <scope>IDENTIFICATION</scope>
    <source>
        <tissue evidence="3 4">Whole Larva</tissue>
    </source>
</reference>
<organism evidence="2 3">
    <name type="scientific">Nicrophorus vespilloides</name>
    <name type="common">Boreal carrion beetle</name>
    <dbReference type="NCBI Taxonomy" id="110193"/>
    <lineage>
        <taxon>Eukaryota</taxon>
        <taxon>Metazoa</taxon>
        <taxon>Ecdysozoa</taxon>
        <taxon>Arthropoda</taxon>
        <taxon>Hexapoda</taxon>
        <taxon>Insecta</taxon>
        <taxon>Pterygota</taxon>
        <taxon>Neoptera</taxon>
        <taxon>Endopterygota</taxon>
        <taxon>Coleoptera</taxon>
        <taxon>Polyphaga</taxon>
        <taxon>Staphyliniformia</taxon>
        <taxon>Silphidae</taxon>
        <taxon>Nicrophorinae</taxon>
        <taxon>Nicrophorus</taxon>
    </lineage>
</organism>